<dbReference type="EMBL" id="PGVE01000107">
    <property type="protein sequence ID" value="PLS01056.1"/>
    <property type="molecule type" value="Genomic_DNA"/>
</dbReference>
<dbReference type="InterPro" id="IPR010559">
    <property type="entry name" value="Sig_transdc_His_kin_internal"/>
</dbReference>
<dbReference type="AlphaFoldDB" id="A0A2N5H6C3"/>
<comment type="caution">
    <text evidence="3">The sequence shown here is derived from an EMBL/GenBank/DDBJ whole genome shotgun (WGS) entry which is preliminary data.</text>
</comment>
<feature type="transmembrane region" description="Helical" evidence="1">
    <location>
        <begin position="20"/>
        <end position="45"/>
    </location>
</feature>
<dbReference type="Gene3D" id="3.30.565.10">
    <property type="entry name" value="Histidine kinase-like ATPase, C-terminal domain"/>
    <property type="match status" value="1"/>
</dbReference>
<dbReference type="RefSeq" id="WP_101652286.1">
    <property type="nucleotide sequence ID" value="NZ_PGVE01000107.1"/>
</dbReference>
<dbReference type="InterPro" id="IPR036890">
    <property type="entry name" value="HATPase_C_sf"/>
</dbReference>
<reference evidence="3 4" key="1">
    <citation type="submission" date="2017-11" db="EMBL/GenBank/DDBJ databases">
        <title>Comparitive Functional Genomics of Dry Heat Resistant strains isolated from the Viking Spacecraft.</title>
        <authorList>
            <person name="Seuylemezian A."/>
            <person name="Cooper K."/>
            <person name="Vaishampayan P."/>
        </authorList>
    </citation>
    <scope>NUCLEOTIDE SEQUENCE [LARGE SCALE GENOMIC DNA]</scope>
    <source>
        <strain evidence="3 4">V32-6</strain>
    </source>
</reference>
<keyword evidence="1" id="KW-1133">Transmembrane helix</keyword>
<dbReference type="SUPFAM" id="SSF55874">
    <property type="entry name" value="ATPase domain of HSP90 chaperone/DNA topoisomerase II/histidine kinase"/>
    <property type="match status" value="1"/>
</dbReference>
<dbReference type="GO" id="GO:0000155">
    <property type="term" value="F:phosphorelay sensor kinase activity"/>
    <property type="evidence" value="ECO:0007669"/>
    <property type="project" value="InterPro"/>
</dbReference>
<evidence type="ECO:0000313" key="4">
    <source>
        <dbReference type="Proteomes" id="UP000234950"/>
    </source>
</evidence>
<accession>A0A2N5H6C3</accession>
<dbReference type="Pfam" id="PF06580">
    <property type="entry name" value="His_kinase"/>
    <property type="match status" value="1"/>
</dbReference>
<gene>
    <name evidence="3" type="ORF">CVD27_27075</name>
</gene>
<dbReference type="PANTHER" id="PTHR34220">
    <property type="entry name" value="SENSOR HISTIDINE KINASE YPDA"/>
    <property type="match status" value="1"/>
</dbReference>
<name>A0A2N5H6C3_9BACI</name>
<sequence>MIKHFKQLLNIRTIRGKFFILTLTLTGIPILVVSLVFSPIVLGILRTNAENQAQASVMVGNDFLDKQINDLVDLSNVILGNAEIQSILSTGSFDDYTYLQNNRKITKLMIDITNTKSYIVSYFIYDGIGNQNMRMFNYGFPIGLGGTERAQSYFRYMVNHGPMVWLEDNPLEEKTSNESSPYLYVLKLLRSTSGDDRNLGYVVLQIDKSLFFSDLKFLKPDQSSPYYIANSEGNVLFSLPEKLPSYLAQPLHKQQIKNKGVSYISKVGPRNQLGWKLIHLIETPKLYQDAQKIRNLFILLYVILAFTGWFMSYSLGNSIRKPLNKIQKYMKLPLYQQRLPVAFDPRDEVEMIGEKFVHLLSENKHLNHRVVDSEIKALQAQINPHFLYNTLESLNWLAISRKQFEISDVIGSLGKFFRITISKGKDIIPVSEEIEHIHAYMKVQHFRYKDKFDYVVEIDPEIESFLVPKFLLQPLVENALYHGLKPKGGKGTIFVSGEVKDDILIFRVTDDGVGMSQQCLTEIEQCIQSSIPSRVYGLKNVHDRVRLRFGEPFGMQITSVEGLYTTSEIILPVILPKEGVNV</sequence>
<feature type="transmembrane region" description="Helical" evidence="1">
    <location>
        <begin position="296"/>
        <end position="315"/>
    </location>
</feature>
<dbReference type="InterPro" id="IPR050640">
    <property type="entry name" value="Bact_2-comp_sensor_kinase"/>
</dbReference>
<evidence type="ECO:0000259" key="2">
    <source>
        <dbReference type="Pfam" id="PF06580"/>
    </source>
</evidence>
<keyword evidence="1" id="KW-0812">Transmembrane</keyword>
<evidence type="ECO:0000256" key="1">
    <source>
        <dbReference type="SAM" id="Phobius"/>
    </source>
</evidence>
<dbReference type="GO" id="GO:0016020">
    <property type="term" value="C:membrane"/>
    <property type="evidence" value="ECO:0007669"/>
    <property type="project" value="InterPro"/>
</dbReference>
<keyword evidence="4" id="KW-1185">Reference proteome</keyword>
<proteinExistence type="predicted"/>
<evidence type="ECO:0000313" key="3">
    <source>
        <dbReference type="EMBL" id="PLS01056.1"/>
    </source>
</evidence>
<protein>
    <recommendedName>
        <fullName evidence="2">Signal transduction histidine kinase internal region domain-containing protein</fullName>
    </recommendedName>
</protein>
<feature type="domain" description="Signal transduction histidine kinase internal region" evidence="2">
    <location>
        <begin position="374"/>
        <end position="452"/>
    </location>
</feature>
<organism evidence="3 4">
    <name type="scientific">Neobacillus cucumis</name>
    <dbReference type="NCBI Taxonomy" id="1740721"/>
    <lineage>
        <taxon>Bacteria</taxon>
        <taxon>Bacillati</taxon>
        <taxon>Bacillota</taxon>
        <taxon>Bacilli</taxon>
        <taxon>Bacillales</taxon>
        <taxon>Bacillaceae</taxon>
        <taxon>Neobacillus</taxon>
    </lineage>
</organism>
<dbReference type="OrthoDB" id="9776552at2"/>
<dbReference type="PANTHER" id="PTHR34220:SF7">
    <property type="entry name" value="SENSOR HISTIDINE KINASE YPDA"/>
    <property type="match status" value="1"/>
</dbReference>
<keyword evidence="1" id="KW-0472">Membrane</keyword>
<dbReference type="Proteomes" id="UP000234950">
    <property type="component" value="Unassembled WGS sequence"/>
</dbReference>